<keyword evidence="1" id="KW-0812">Transmembrane</keyword>
<reference evidence="3 4" key="1">
    <citation type="submission" date="2024-07" db="EMBL/GenBank/DDBJ databases">
        <title>Section-level genome sequencing and comparative genomics of Aspergillus sections Usti and Cavernicolus.</title>
        <authorList>
            <consortium name="Lawrence Berkeley National Laboratory"/>
            <person name="Nybo J.L."/>
            <person name="Vesth T.C."/>
            <person name="Theobald S."/>
            <person name="Frisvad J.C."/>
            <person name="Larsen T.O."/>
            <person name="Kjaerboelling I."/>
            <person name="Rothschild-Mancinelli K."/>
            <person name="Lyhne E.K."/>
            <person name="Kogle M.E."/>
            <person name="Barry K."/>
            <person name="Clum A."/>
            <person name="Na H."/>
            <person name="Ledsgaard L."/>
            <person name="Lin J."/>
            <person name="Lipzen A."/>
            <person name="Kuo A."/>
            <person name="Riley R."/>
            <person name="Mondo S."/>
            <person name="Labutti K."/>
            <person name="Haridas S."/>
            <person name="Pangalinan J."/>
            <person name="Salamov A.A."/>
            <person name="Simmons B.A."/>
            <person name="Magnuson J.K."/>
            <person name="Chen J."/>
            <person name="Drula E."/>
            <person name="Henrissat B."/>
            <person name="Wiebenga A."/>
            <person name="Lubbers R.J."/>
            <person name="Gomes A.C."/>
            <person name="Makela M.R."/>
            <person name="Stajich J."/>
            <person name="Grigoriev I.V."/>
            <person name="Mortensen U.H."/>
            <person name="De Vries R.P."/>
            <person name="Baker S.E."/>
            <person name="Andersen M.R."/>
        </authorList>
    </citation>
    <scope>NUCLEOTIDE SEQUENCE [LARGE SCALE GENOMIC DNA]</scope>
    <source>
        <strain evidence="3 4">CBS 588.65</strain>
    </source>
</reference>
<keyword evidence="1" id="KW-0472">Membrane</keyword>
<accession>A0ABR4GV52</accession>
<sequence>MERRLLEKVNANSGRIFREKYGRAQLEVSVIDRIDDEAGNHVVGLLPHKKQISQAAEFKDSSTPTSDECSRIYTIRHVRSWSTLDISRSLFDQLMTTHKIFPELWRVILAFGERSFDNEFGFPTPQAKESRAGSLISQELAYVIQRVEPNGRLAPKSPWSIRQTGVYQKLEQSEDIPDDPKALLLLVAPSSATENSISNGLSGQGTGCVDLIGSALSVHGCIVAESLEGWADYMYWLEEQLKLRSARIMTSSIYGGSDTRPAAFFEKDRVGLRQLEDYINDLAVILCNMIHTIKQIKQRCQHYCSVYCSNKQPCSCRLAMQVLDGYAAEAQNYQGRARVLQTRVQSIQNCLSNSLRYRESVDIKQLTVGTLCFGERTCVNPSSQQIRNALDATAVKLLTIIAMVFLPMTLVENFFSTQFVTTVGGGLQVSVYALVMAAVAVPLTGLVFLGWRLWLRYECSQFQHCVSSRRRFDGMFGSEKADAIEVVELLEA</sequence>
<dbReference type="Proteomes" id="UP001610334">
    <property type="component" value="Unassembled WGS sequence"/>
</dbReference>
<gene>
    <name evidence="3" type="ORF">BJX63DRAFT_437920</name>
</gene>
<proteinExistence type="predicted"/>
<feature type="transmembrane region" description="Helical" evidence="1">
    <location>
        <begin position="393"/>
        <end position="411"/>
    </location>
</feature>
<feature type="domain" description="CorA-like transporter" evidence="2">
    <location>
        <begin position="7"/>
        <end position="245"/>
    </location>
</feature>
<evidence type="ECO:0000313" key="3">
    <source>
        <dbReference type="EMBL" id="KAL2802395.1"/>
    </source>
</evidence>
<name>A0ABR4GV52_9EURO</name>
<keyword evidence="1" id="KW-1133">Transmembrane helix</keyword>
<evidence type="ECO:0000313" key="4">
    <source>
        <dbReference type="Proteomes" id="UP001610334"/>
    </source>
</evidence>
<keyword evidence="4" id="KW-1185">Reference proteome</keyword>
<evidence type="ECO:0000259" key="2">
    <source>
        <dbReference type="Pfam" id="PF26616"/>
    </source>
</evidence>
<organism evidence="3 4">
    <name type="scientific">Aspergillus granulosus</name>
    <dbReference type="NCBI Taxonomy" id="176169"/>
    <lineage>
        <taxon>Eukaryota</taxon>
        <taxon>Fungi</taxon>
        <taxon>Dikarya</taxon>
        <taxon>Ascomycota</taxon>
        <taxon>Pezizomycotina</taxon>
        <taxon>Eurotiomycetes</taxon>
        <taxon>Eurotiomycetidae</taxon>
        <taxon>Eurotiales</taxon>
        <taxon>Aspergillaceae</taxon>
        <taxon>Aspergillus</taxon>
        <taxon>Aspergillus subgen. Nidulantes</taxon>
    </lineage>
</organism>
<feature type="transmembrane region" description="Helical" evidence="1">
    <location>
        <begin position="431"/>
        <end position="454"/>
    </location>
</feature>
<dbReference type="InterPro" id="IPR058257">
    <property type="entry name" value="CorA-like_dom"/>
</dbReference>
<dbReference type="EMBL" id="JBFXLT010000186">
    <property type="protein sequence ID" value="KAL2802395.1"/>
    <property type="molecule type" value="Genomic_DNA"/>
</dbReference>
<comment type="caution">
    <text evidence="3">The sequence shown here is derived from an EMBL/GenBank/DDBJ whole genome shotgun (WGS) entry which is preliminary data.</text>
</comment>
<dbReference type="Pfam" id="PF26616">
    <property type="entry name" value="CorA-like"/>
    <property type="match status" value="1"/>
</dbReference>
<evidence type="ECO:0000256" key="1">
    <source>
        <dbReference type="SAM" id="Phobius"/>
    </source>
</evidence>
<protein>
    <recommendedName>
        <fullName evidence="2">CorA-like transporter domain-containing protein</fullName>
    </recommendedName>
</protein>